<name>A0A507FK67_9FUNG</name>
<dbReference type="AlphaFoldDB" id="A0A507FK67"/>
<comment type="caution">
    <text evidence="5">The sequence shown here is derived from an EMBL/GenBank/DDBJ whole genome shotgun (WGS) entry which is preliminary data.</text>
</comment>
<reference evidence="5 6" key="1">
    <citation type="journal article" date="2019" name="Sci. Rep.">
        <title>Comparative genomics of chytrid fungi reveal insights into the obligate biotrophic and pathogenic lifestyle of Synchytrium endobioticum.</title>
        <authorList>
            <person name="van de Vossenberg B.T.L.H."/>
            <person name="Warris S."/>
            <person name="Nguyen H.D.T."/>
            <person name="van Gent-Pelzer M.P.E."/>
            <person name="Joly D.L."/>
            <person name="van de Geest H.C."/>
            <person name="Bonants P.J.M."/>
            <person name="Smith D.S."/>
            <person name="Levesque C.A."/>
            <person name="van der Lee T.A.J."/>
        </authorList>
    </citation>
    <scope>NUCLEOTIDE SEQUENCE [LARGE SCALE GENOMIC DNA]</scope>
    <source>
        <strain evidence="5 6">CBS 675.73</strain>
    </source>
</reference>
<dbReference type="GO" id="GO:0017056">
    <property type="term" value="F:structural constituent of nuclear pore"/>
    <property type="evidence" value="ECO:0007669"/>
    <property type="project" value="InterPro"/>
</dbReference>
<sequence length="1076" mass="114494">MNKLDALYAQSQQLTHHIVGAAADETVGVERGLRQMDAQVRRLVGTAGTGVTSSSTATAAFLLANRGLDADRAAREIAAITANLAETSTANAFTQNEDPESLDLHSFLAAQHQSIIASAIDSARKDATRDARIRAEKAIARDWANSKKRVFAEIGGASSSSFGPGQKTPMKQYSAGGPQGGLVSHSSTPLRQTHASMAASTPSSSSVSLQMMSKHRVYASALQSLIASTSLSSSRIKHFALSSVTSPEADPFLVFGELSSRLERGSASSGAGITATSHISKCWKLLSNMFSHSLNNGSLNLDSLIRGCRDSGTDGLSGSDEAISFRKRIVEGGKQFLHEIYWDFLQQIVAQNRIQIGGLPTVHTIIDAYIQLKFSKNGNFSSTSSSSISPLEVISPGGIAPWAHIFYLLRCGLFSEALEYVSDPQGVFVKSNADASRFASWLRSFIETGAVSNKMRAEIEEEWNARIRPLLGVDAASTSAARNNPSFAANTPVAAASGQMKVDAFKAALYKILGRCDMGSKTLKGASDVAPSVEDYLWVQLMLVREDVSASSTGSGVDRYTLRDMSRVMRKFGDAHFSPGGRSPHVYFLVLLLVGEFERAVAFLFSSGGGDVSGGGVSLDAVHFGIALAMRGVLRVPENPRGFDGGSASDVLVTRVVSGGGGVNAVDGYEAGYFLLAKLCYGYAKLFYRSDPVEALHYLLVLGFYGGSLGSDNARPASANAQPVSVQAGKEYTSLLHAHVRELILVACRSSAGAAPLVALLGESATYRDIRSGGELEKHALLLHAGSAGDIVKFIIIPAAKEAEHKGLLSDAIRLFDYAEAYDVVVGILCKQLSDVFVSGVTAALQQSGGGQVGGLASLYSSVRASGSGVPASPGQYRPSAGAMSGFGVSVMDASSFAAGTASTSNAGKGFLSAATEKSISDAAQILNQYSRRPAIQSHISELKRHTSSTLLKLHHALTLFASDKFEEAIEAVRSTRLIPFEADMTVIMRMVADFRALDETVAKCLPHLMLMLMEMLVRVYRGYQEGVAFSEAMRVAKMQECTTTGRSLILYAGNIQYRVPSDIFAKLNRLEVLMN</sequence>
<keyword evidence="3" id="KW-0539">Nucleus</keyword>
<dbReference type="GO" id="GO:0016973">
    <property type="term" value="P:poly(A)+ mRNA export from nucleus"/>
    <property type="evidence" value="ECO:0007669"/>
    <property type="project" value="TreeGrafter"/>
</dbReference>
<dbReference type="PANTHER" id="PTHR11225:SF4">
    <property type="entry name" value="NUCLEAR PORE COMPLEX PROTEIN NUP93"/>
    <property type="match status" value="1"/>
</dbReference>
<comment type="subcellular location">
    <subcellularLocation>
        <location evidence="1">Nucleus envelope</location>
    </subcellularLocation>
</comment>
<dbReference type="GO" id="GO:0006606">
    <property type="term" value="P:protein import into nucleus"/>
    <property type="evidence" value="ECO:0007669"/>
    <property type="project" value="TreeGrafter"/>
</dbReference>
<comment type="similarity">
    <text evidence="2">Belongs to the nucleoporin interacting component (NIC) family.</text>
</comment>
<dbReference type="InterPro" id="IPR007231">
    <property type="entry name" value="Nucleoporin_int_Nup93/Nic96"/>
</dbReference>
<dbReference type="Proteomes" id="UP000320333">
    <property type="component" value="Unassembled WGS sequence"/>
</dbReference>
<keyword evidence="6" id="KW-1185">Reference proteome</keyword>
<evidence type="ECO:0000256" key="3">
    <source>
        <dbReference type="ARBA" id="ARBA00023242"/>
    </source>
</evidence>
<evidence type="ECO:0000256" key="2">
    <source>
        <dbReference type="ARBA" id="ARBA00010186"/>
    </source>
</evidence>
<feature type="region of interest" description="Disordered" evidence="4">
    <location>
        <begin position="158"/>
        <end position="201"/>
    </location>
</feature>
<dbReference type="PANTHER" id="PTHR11225">
    <property type="entry name" value="NUCLEAR PORE COMPLEX PROTEIN NUP93 NUCLEOPORIN NUP93 DEAD EYE PROTEIN"/>
    <property type="match status" value="1"/>
</dbReference>
<dbReference type="GO" id="GO:0005643">
    <property type="term" value="C:nuclear pore"/>
    <property type="evidence" value="ECO:0007669"/>
    <property type="project" value="InterPro"/>
</dbReference>
<dbReference type="Pfam" id="PF04097">
    <property type="entry name" value="Nic96"/>
    <property type="match status" value="1"/>
</dbReference>
<organism evidence="5 6">
    <name type="scientific">Chytriomyces confervae</name>
    <dbReference type="NCBI Taxonomy" id="246404"/>
    <lineage>
        <taxon>Eukaryota</taxon>
        <taxon>Fungi</taxon>
        <taxon>Fungi incertae sedis</taxon>
        <taxon>Chytridiomycota</taxon>
        <taxon>Chytridiomycota incertae sedis</taxon>
        <taxon>Chytridiomycetes</taxon>
        <taxon>Chytridiales</taxon>
        <taxon>Chytriomycetaceae</taxon>
        <taxon>Chytriomyces</taxon>
    </lineage>
</organism>
<accession>A0A507FK67</accession>
<evidence type="ECO:0008006" key="7">
    <source>
        <dbReference type="Google" id="ProtNLM"/>
    </source>
</evidence>
<evidence type="ECO:0000256" key="1">
    <source>
        <dbReference type="ARBA" id="ARBA00004259"/>
    </source>
</evidence>
<protein>
    <recommendedName>
        <fullName evidence="7">Nuclear pore protein</fullName>
    </recommendedName>
</protein>
<feature type="compositionally biased region" description="Polar residues" evidence="4">
    <location>
        <begin position="184"/>
        <end position="194"/>
    </location>
</feature>
<evidence type="ECO:0000256" key="4">
    <source>
        <dbReference type="SAM" id="MobiDB-lite"/>
    </source>
</evidence>
<dbReference type="EMBL" id="QEAP01000060">
    <property type="protein sequence ID" value="TPX76025.1"/>
    <property type="molecule type" value="Genomic_DNA"/>
</dbReference>
<dbReference type="OrthoDB" id="1918363at2759"/>
<proteinExistence type="inferred from homology"/>
<dbReference type="STRING" id="246404.A0A507FK67"/>
<gene>
    <name evidence="5" type="ORF">CcCBS67573_g02712</name>
</gene>
<evidence type="ECO:0000313" key="5">
    <source>
        <dbReference type="EMBL" id="TPX76025.1"/>
    </source>
</evidence>
<evidence type="ECO:0000313" key="6">
    <source>
        <dbReference type="Proteomes" id="UP000320333"/>
    </source>
</evidence>